<evidence type="ECO:0000313" key="3">
    <source>
        <dbReference type="Proteomes" id="UP001410394"/>
    </source>
</evidence>
<reference evidence="2 3" key="1">
    <citation type="journal article" date="2018" name="Int. J. Syst. Evol. Microbiol.">
        <title>Uliginosibacterium sediminicola sp. nov., isolated from freshwater sediment.</title>
        <authorList>
            <person name="Hwang W.M."/>
            <person name="Kim S.M."/>
            <person name="Kang K."/>
            <person name="Ahn T.Y."/>
        </authorList>
    </citation>
    <scope>NUCLEOTIDE SEQUENCE [LARGE SCALE GENOMIC DNA]</scope>
    <source>
        <strain evidence="2 3">M1-21</strain>
    </source>
</reference>
<name>A0ABU9Z0B8_9RHOO</name>
<gene>
    <name evidence="2" type="ORF">ABDB84_13565</name>
</gene>
<comment type="caution">
    <text evidence="2">The sequence shown here is derived from an EMBL/GenBank/DDBJ whole genome shotgun (WGS) entry which is preliminary data.</text>
</comment>
<evidence type="ECO:0000256" key="1">
    <source>
        <dbReference type="SAM" id="Phobius"/>
    </source>
</evidence>
<evidence type="ECO:0000313" key="2">
    <source>
        <dbReference type="EMBL" id="MEN3069513.1"/>
    </source>
</evidence>
<feature type="transmembrane region" description="Helical" evidence="1">
    <location>
        <begin position="38"/>
        <end position="60"/>
    </location>
</feature>
<proteinExistence type="predicted"/>
<sequence length="186" mass="20196">MLQLLPQVWLAGFSVLLLALAARFAAPRLRRILRRLRWIALSILILFAWQTPGTLVIPALSAFSPTWDGIRLSLFHLAALAAIGAVVSLLMRALDDADWVCALYALSAPFARVGFPAARLAVRMMLVLESTAGGHGRAQHGWRDWLSGTVAITTHGEWQLEALQAADCVWIAALWAVFAGACVCLA</sequence>
<keyword evidence="3" id="KW-1185">Reference proteome</keyword>
<organism evidence="2 3">
    <name type="scientific">Uliginosibacterium sediminicola</name>
    <dbReference type="NCBI Taxonomy" id="2024550"/>
    <lineage>
        <taxon>Bacteria</taxon>
        <taxon>Pseudomonadati</taxon>
        <taxon>Pseudomonadota</taxon>
        <taxon>Betaproteobacteria</taxon>
        <taxon>Rhodocyclales</taxon>
        <taxon>Zoogloeaceae</taxon>
        <taxon>Uliginosibacterium</taxon>
    </lineage>
</organism>
<keyword evidence="1" id="KW-1133">Transmembrane helix</keyword>
<accession>A0ABU9Z0B8</accession>
<keyword evidence="1" id="KW-0472">Membrane</keyword>
<keyword evidence="1" id="KW-0812">Transmembrane</keyword>
<dbReference type="EMBL" id="JBDIVE010000007">
    <property type="protein sequence ID" value="MEN3069513.1"/>
    <property type="molecule type" value="Genomic_DNA"/>
</dbReference>
<dbReference type="RefSeq" id="WP_345920280.1">
    <property type="nucleotide sequence ID" value="NZ_JBDIVE010000007.1"/>
</dbReference>
<protein>
    <recommendedName>
        <fullName evidence="4">Cobalt transport protein</fullName>
    </recommendedName>
</protein>
<dbReference type="Proteomes" id="UP001410394">
    <property type="component" value="Unassembled WGS sequence"/>
</dbReference>
<evidence type="ECO:0008006" key="4">
    <source>
        <dbReference type="Google" id="ProtNLM"/>
    </source>
</evidence>
<feature type="transmembrane region" description="Helical" evidence="1">
    <location>
        <begin position="72"/>
        <end position="90"/>
    </location>
</feature>
<feature type="transmembrane region" description="Helical" evidence="1">
    <location>
        <begin position="6"/>
        <end position="26"/>
    </location>
</feature>